<organism evidence="1 2">
    <name type="scientific">Sphingomonas limnosediminicola</name>
    <dbReference type="NCBI Taxonomy" id="940133"/>
    <lineage>
        <taxon>Bacteria</taxon>
        <taxon>Pseudomonadati</taxon>
        <taxon>Pseudomonadota</taxon>
        <taxon>Alphaproteobacteria</taxon>
        <taxon>Sphingomonadales</taxon>
        <taxon>Sphingomonadaceae</taxon>
        <taxon>Sphingomonas</taxon>
    </lineage>
</organism>
<protein>
    <submittedName>
        <fullName evidence="1">Uncharacterized protein</fullName>
    </submittedName>
</protein>
<sequence>MDRILFGDNQFFGVNHMSEEKARQQAMRFQDLGEIMRVLEAAKELGAGGFMCTTHDRIADVCDLMRTAPAKWEGFNLLPCMPYAHKYANAVTELGYFDALRKFLPKDGLVDTVLRGGRALATQDMSAMIGLLVDAEMKMFHGLPTPIIFLQNVVTDLVIGLRAVDALGAFARHVKKKYGAEPGFITMNVPMLLPLLDEAGVKNPIVCANVNKIGFRMSGGIQGYRDAAERYSPRMIAMSIFASGGIAPREAIEWVLDEPYVQSIVFGASSRGNIQNTISLINEKLGEPA</sequence>
<keyword evidence="2" id="KW-1185">Reference proteome</keyword>
<name>A0ABP7L3A8_9SPHN</name>
<evidence type="ECO:0000313" key="2">
    <source>
        <dbReference type="Proteomes" id="UP001500827"/>
    </source>
</evidence>
<proteinExistence type="predicted"/>
<dbReference type="Proteomes" id="UP001500827">
    <property type="component" value="Unassembled WGS sequence"/>
</dbReference>
<evidence type="ECO:0000313" key="1">
    <source>
        <dbReference type="EMBL" id="GAA3893342.1"/>
    </source>
</evidence>
<accession>A0ABP7L3A8</accession>
<gene>
    <name evidence="1" type="ORF">GCM10022276_10700</name>
</gene>
<reference evidence="2" key="1">
    <citation type="journal article" date="2019" name="Int. J. Syst. Evol. Microbiol.">
        <title>The Global Catalogue of Microorganisms (GCM) 10K type strain sequencing project: providing services to taxonomists for standard genome sequencing and annotation.</title>
        <authorList>
            <consortium name="The Broad Institute Genomics Platform"/>
            <consortium name="The Broad Institute Genome Sequencing Center for Infectious Disease"/>
            <person name="Wu L."/>
            <person name="Ma J."/>
        </authorList>
    </citation>
    <scope>NUCLEOTIDE SEQUENCE [LARGE SCALE GENOMIC DNA]</scope>
    <source>
        <strain evidence="2">JCM 17543</strain>
    </source>
</reference>
<dbReference type="RefSeq" id="WP_344698654.1">
    <property type="nucleotide sequence ID" value="NZ_BAABBM010000001.1"/>
</dbReference>
<comment type="caution">
    <text evidence="1">The sequence shown here is derived from an EMBL/GenBank/DDBJ whole genome shotgun (WGS) entry which is preliminary data.</text>
</comment>
<dbReference type="EMBL" id="BAABBM010000001">
    <property type="protein sequence ID" value="GAA3893342.1"/>
    <property type="molecule type" value="Genomic_DNA"/>
</dbReference>